<gene>
    <name evidence="2" type="ORF">DERP_009471</name>
</gene>
<evidence type="ECO:0000313" key="2">
    <source>
        <dbReference type="EMBL" id="KAH9413872.1"/>
    </source>
</evidence>
<reference evidence="2 3" key="2">
    <citation type="journal article" date="2022" name="Mol. Biol. Evol.">
        <title>Comparative Genomics Reveals Insights into the Divergent Evolution of Astigmatic Mites and Household Pest Adaptations.</title>
        <authorList>
            <person name="Xiong Q."/>
            <person name="Wan A.T."/>
            <person name="Liu X."/>
            <person name="Fung C.S."/>
            <person name="Xiao X."/>
            <person name="Malainual N."/>
            <person name="Hou J."/>
            <person name="Wang L."/>
            <person name="Wang M."/>
            <person name="Yang K.Y."/>
            <person name="Cui Y."/>
            <person name="Leung E.L."/>
            <person name="Nong W."/>
            <person name="Shin S.K."/>
            <person name="Au S.W."/>
            <person name="Jeong K.Y."/>
            <person name="Chew F.T."/>
            <person name="Hui J.H."/>
            <person name="Leung T.F."/>
            <person name="Tungtrongchitr A."/>
            <person name="Zhong N."/>
            <person name="Liu Z."/>
            <person name="Tsui S.K."/>
        </authorList>
    </citation>
    <scope>NUCLEOTIDE SEQUENCE [LARGE SCALE GENOMIC DNA]</scope>
    <source>
        <strain evidence="2">Derp</strain>
    </source>
</reference>
<accession>A0ABQ8IU87</accession>
<reference evidence="2 3" key="1">
    <citation type="journal article" date="2018" name="J. Allergy Clin. Immunol.">
        <title>High-quality assembly of Dermatophagoides pteronyssinus genome and transcriptome reveals a wide range of novel allergens.</title>
        <authorList>
            <person name="Liu X.Y."/>
            <person name="Yang K.Y."/>
            <person name="Wang M.Q."/>
            <person name="Kwok J.S."/>
            <person name="Zeng X."/>
            <person name="Yang Z."/>
            <person name="Xiao X.J."/>
            <person name="Lau C.P."/>
            <person name="Li Y."/>
            <person name="Huang Z.M."/>
            <person name="Ba J.G."/>
            <person name="Yim A.K."/>
            <person name="Ouyang C.Y."/>
            <person name="Ngai S.M."/>
            <person name="Chan T.F."/>
            <person name="Leung E.L."/>
            <person name="Liu L."/>
            <person name="Liu Z.G."/>
            <person name="Tsui S.K."/>
        </authorList>
    </citation>
    <scope>NUCLEOTIDE SEQUENCE [LARGE SCALE GENOMIC DNA]</scope>
    <source>
        <strain evidence="2">Derp</strain>
    </source>
</reference>
<evidence type="ECO:0000256" key="1">
    <source>
        <dbReference type="SAM" id="Phobius"/>
    </source>
</evidence>
<keyword evidence="1" id="KW-1133">Transmembrane helix</keyword>
<feature type="transmembrane region" description="Helical" evidence="1">
    <location>
        <begin position="13"/>
        <end position="34"/>
    </location>
</feature>
<keyword evidence="1" id="KW-0472">Membrane</keyword>
<evidence type="ECO:0008006" key="4">
    <source>
        <dbReference type="Google" id="ProtNLM"/>
    </source>
</evidence>
<keyword evidence="1" id="KW-0812">Transmembrane</keyword>
<dbReference type="EMBL" id="NJHN03000117">
    <property type="protein sequence ID" value="KAH9413872.1"/>
    <property type="molecule type" value="Genomic_DNA"/>
</dbReference>
<organism evidence="2 3">
    <name type="scientific">Dermatophagoides pteronyssinus</name>
    <name type="common">European house dust mite</name>
    <dbReference type="NCBI Taxonomy" id="6956"/>
    <lineage>
        <taxon>Eukaryota</taxon>
        <taxon>Metazoa</taxon>
        <taxon>Ecdysozoa</taxon>
        <taxon>Arthropoda</taxon>
        <taxon>Chelicerata</taxon>
        <taxon>Arachnida</taxon>
        <taxon>Acari</taxon>
        <taxon>Acariformes</taxon>
        <taxon>Sarcoptiformes</taxon>
        <taxon>Astigmata</taxon>
        <taxon>Psoroptidia</taxon>
        <taxon>Analgoidea</taxon>
        <taxon>Pyroglyphidae</taxon>
        <taxon>Dermatophagoidinae</taxon>
        <taxon>Dermatophagoides</taxon>
    </lineage>
</organism>
<dbReference type="Proteomes" id="UP000887458">
    <property type="component" value="Unassembled WGS sequence"/>
</dbReference>
<comment type="caution">
    <text evidence="2">The sequence shown here is derived from an EMBL/GenBank/DDBJ whole genome shotgun (WGS) entry which is preliminary data.</text>
</comment>
<name>A0ABQ8IU87_DERPT</name>
<feature type="non-terminal residue" evidence="2">
    <location>
        <position position="1"/>
    </location>
</feature>
<proteinExistence type="predicted"/>
<keyword evidence="3" id="KW-1185">Reference proteome</keyword>
<protein>
    <recommendedName>
        <fullName evidence="4">Chromatin target of PRMT1 protein-like</fullName>
    </recommendedName>
</protein>
<evidence type="ECO:0000313" key="3">
    <source>
        <dbReference type="Proteomes" id="UP000887458"/>
    </source>
</evidence>
<sequence>LHHFHPNLSKIPIVFRNFQIVNSTLLVWFLFCVIQKKMDRSKVGTRLTLSERFKLIRQEQQTRKIMVNPSIESPGEKLARPMKNFNGTVSRNERPRAILQQGSERNRRLVLQMATNTQLMEELQNQNTKMFVNLPIVQQQANNNNPAINNKRAANIPSVRARLGLRSGNSIRRNGNLVTGSIKNRLGRKPIAQRLGLAQTLKSSGRINLQNRTNGFITNNSNMRRGTQVFKSKNRPMNIVNNRVPRNRIRNIGQRIIRKNKNNNPRVTVESLDQDLDSYMNTAA</sequence>